<name>B0W767_CULQU</name>
<dbReference type="OrthoDB" id="7761682at2759"/>
<feature type="region of interest" description="Disordered" evidence="1">
    <location>
        <begin position="435"/>
        <end position="478"/>
    </location>
</feature>
<dbReference type="HOGENOM" id="CLU_531296_0_0_1"/>
<dbReference type="KEGG" id="cqu:CpipJ_CPIJ002933"/>
<evidence type="ECO:0000256" key="1">
    <source>
        <dbReference type="SAM" id="MobiDB-lite"/>
    </source>
</evidence>
<proteinExistence type="predicted"/>
<reference evidence="3" key="2">
    <citation type="submission" date="2021-02" db="UniProtKB">
        <authorList>
            <consortium name="EnsemblMetazoa"/>
        </authorList>
    </citation>
    <scope>IDENTIFICATION</scope>
    <source>
        <strain evidence="3">JHB</strain>
    </source>
</reference>
<accession>B0W767</accession>
<feature type="compositionally biased region" description="Low complexity" evidence="1">
    <location>
        <begin position="449"/>
        <end position="478"/>
    </location>
</feature>
<dbReference type="VEuPathDB" id="VectorBase:CQUJHB007859"/>
<evidence type="ECO:0000313" key="4">
    <source>
        <dbReference type="Proteomes" id="UP000002320"/>
    </source>
</evidence>
<protein>
    <recommendedName>
        <fullName evidence="5">C2H2-type domain-containing protein</fullName>
    </recommendedName>
</protein>
<gene>
    <name evidence="3" type="primary">6034196</name>
    <name evidence="2" type="ORF">CpipJ_CPIJ002933</name>
</gene>
<dbReference type="eggNOG" id="KOG1721">
    <property type="taxonomic scope" value="Eukaryota"/>
</dbReference>
<evidence type="ECO:0000313" key="3">
    <source>
        <dbReference type="EnsemblMetazoa" id="CPIJ002933-PA"/>
    </source>
</evidence>
<dbReference type="EnsemblMetazoa" id="CPIJ002933-RA">
    <property type="protein sequence ID" value="CPIJ002933-PA"/>
    <property type="gene ID" value="CPIJ002933"/>
</dbReference>
<sequence>METISNEEERELSLFLYHLTQEIIGSRDYSDCNINQICSKYYNSSSYPNKERLRRLVTELKRKLKLQQQNTVAVQAPEVVQCRCSRCKEEALLQSTALDQCVGTSSMPWFGKISEATQFEDPVSYQTMVMSAGSTASSFRSVRDCSSLEQSSVEQYQQGARKDSSNESDTLIEQVLLRHAGGTYGGSSSDALLRMAAADHVFCDSCHGKCPLQRCQHFTGGATAGPSSRPRCGMGDACRPTPRKVCKCPLKQCGHFDSAAGGGCGGIGGCTGCSSDAPLLRQDPGQDTPPVTCCGRSRRRRRGRSADNWGLKRHLNTHTKPYVCMLCDYKAARSERLATHVFKVHNKKACSKCTFFAEDQDQLNAHMQDSQTSVVNNSSSTNTTILYQTTTSTTAIPSTGNILTNSNASNLIDTINQHLAANGGTVTVVSGNGLGGGVGQVTTPHNHHQQQQQNHLQHNQNQNQQQQQIPQQQQQQHHWIAKVHRKRGSELLYSYLEADGSDSEDYARYGTRI</sequence>
<dbReference type="Gene3D" id="3.30.160.60">
    <property type="entry name" value="Classic Zinc Finger"/>
    <property type="match status" value="1"/>
</dbReference>
<dbReference type="VEuPathDB" id="VectorBase:CPIJ002933"/>
<evidence type="ECO:0000313" key="2">
    <source>
        <dbReference type="EMBL" id="EDS37672.1"/>
    </source>
</evidence>
<dbReference type="InParanoid" id="B0W767"/>
<reference evidence="2" key="1">
    <citation type="submission" date="2007-03" db="EMBL/GenBank/DDBJ databases">
        <title>Annotation of Culex pipiens quinquefasciatus.</title>
        <authorList>
            <consortium name="The Broad Institute Genome Sequencing Platform"/>
            <person name="Atkinson P.W."/>
            <person name="Hemingway J."/>
            <person name="Christensen B.M."/>
            <person name="Higgs S."/>
            <person name="Kodira C."/>
            <person name="Hannick L."/>
            <person name="Megy K."/>
            <person name="O'Leary S."/>
            <person name="Pearson M."/>
            <person name="Haas B.J."/>
            <person name="Mauceli E."/>
            <person name="Wortman J.R."/>
            <person name="Lee N.H."/>
            <person name="Guigo R."/>
            <person name="Stanke M."/>
            <person name="Alvarado L."/>
            <person name="Amedeo P."/>
            <person name="Antoine C.H."/>
            <person name="Arensburger P."/>
            <person name="Bidwell S.L."/>
            <person name="Crawford M."/>
            <person name="Camaro F."/>
            <person name="Devon K."/>
            <person name="Engels R."/>
            <person name="Hammond M."/>
            <person name="Howarth C."/>
            <person name="Koehrsen M."/>
            <person name="Lawson D."/>
            <person name="Montgomery P."/>
            <person name="Nene V."/>
            <person name="Nusbaum C."/>
            <person name="Puiu D."/>
            <person name="Romero-Severson J."/>
            <person name="Severson D.W."/>
            <person name="Shumway M."/>
            <person name="Sisk P."/>
            <person name="Stolte C."/>
            <person name="Zeng Q."/>
            <person name="Eisenstadt E."/>
            <person name="Fraser-Liggett C."/>
            <person name="Strausberg R."/>
            <person name="Galagan J."/>
            <person name="Birren B."/>
            <person name="Collins F.H."/>
        </authorList>
    </citation>
    <scope>NUCLEOTIDE SEQUENCE [LARGE SCALE GENOMIC DNA]</scope>
    <source>
        <strain evidence="2">JHB</strain>
    </source>
</reference>
<organism>
    <name type="scientific">Culex quinquefasciatus</name>
    <name type="common">Southern house mosquito</name>
    <name type="synonym">Culex pungens</name>
    <dbReference type="NCBI Taxonomy" id="7176"/>
    <lineage>
        <taxon>Eukaryota</taxon>
        <taxon>Metazoa</taxon>
        <taxon>Ecdysozoa</taxon>
        <taxon>Arthropoda</taxon>
        <taxon>Hexapoda</taxon>
        <taxon>Insecta</taxon>
        <taxon>Pterygota</taxon>
        <taxon>Neoptera</taxon>
        <taxon>Endopterygota</taxon>
        <taxon>Diptera</taxon>
        <taxon>Nematocera</taxon>
        <taxon>Culicoidea</taxon>
        <taxon>Culicidae</taxon>
        <taxon>Culicinae</taxon>
        <taxon>Culicini</taxon>
        <taxon>Culex</taxon>
        <taxon>Culex</taxon>
    </lineage>
</organism>
<dbReference type="AlphaFoldDB" id="B0W767"/>
<dbReference type="EMBL" id="DS231852">
    <property type="protein sequence ID" value="EDS37672.1"/>
    <property type="molecule type" value="Genomic_DNA"/>
</dbReference>
<evidence type="ECO:0008006" key="5">
    <source>
        <dbReference type="Google" id="ProtNLM"/>
    </source>
</evidence>
<dbReference type="Proteomes" id="UP000002320">
    <property type="component" value="Unassembled WGS sequence"/>
</dbReference>
<keyword evidence="4" id="KW-1185">Reference proteome</keyword>
<dbReference type="VEuPathDB" id="VectorBase:CQUJHB000871"/>